<dbReference type="Proteomes" id="UP000274429">
    <property type="component" value="Unassembled WGS sequence"/>
</dbReference>
<dbReference type="AlphaFoldDB" id="A0A0R3WLM0"/>
<reference evidence="3" key="1">
    <citation type="submission" date="2017-02" db="UniProtKB">
        <authorList>
            <consortium name="WormBaseParasite"/>
        </authorList>
    </citation>
    <scope>IDENTIFICATION</scope>
</reference>
<evidence type="ECO:0000313" key="3">
    <source>
        <dbReference type="WBParaSite" id="TTAC_0000165801-mRNA-1"/>
    </source>
</evidence>
<evidence type="ECO:0000313" key="2">
    <source>
        <dbReference type="Proteomes" id="UP000274429"/>
    </source>
</evidence>
<organism evidence="3">
    <name type="scientific">Hydatigena taeniaeformis</name>
    <name type="common">Feline tapeworm</name>
    <name type="synonym">Taenia taeniaeformis</name>
    <dbReference type="NCBI Taxonomy" id="6205"/>
    <lineage>
        <taxon>Eukaryota</taxon>
        <taxon>Metazoa</taxon>
        <taxon>Spiralia</taxon>
        <taxon>Lophotrochozoa</taxon>
        <taxon>Platyhelminthes</taxon>
        <taxon>Cestoda</taxon>
        <taxon>Eucestoda</taxon>
        <taxon>Cyclophyllidea</taxon>
        <taxon>Taeniidae</taxon>
        <taxon>Hydatigera</taxon>
    </lineage>
</organism>
<name>A0A0R3WLM0_HYDTA</name>
<evidence type="ECO:0000313" key="1">
    <source>
        <dbReference type="EMBL" id="VDM18334.1"/>
    </source>
</evidence>
<accession>A0A0R3WLM0</accession>
<reference evidence="1 2" key="2">
    <citation type="submission" date="2018-11" db="EMBL/GenBank/DDBJ databases">
        <authorList>
            <consortium name="Pathogen Informatics"/>
        </authorList>
    </citation>
    <scope>NUCLEOTIDE SEQUENCE [LARGE SCALE GENOMIC DNA]</scope>
</reference>
<dbReference type="WBParaSite" id="TTAC_0000165801-mRNA-1">
    <property type="protein sequence ID" value="TTAC_0000165801-mRNA-1"/>
    <property type="gene ID" value="TTAC_0000165801"/>
</dbReference>
<protein>
    <submittedName>
        <fullName evidence="3">PC4 domain-containing protein</fullName>
    </submittedName>
</protein>
<sequence length="79" mass="9167">MMANDDSWLYHARALEVRNVKVDGRTLVEVRHVEWNDDSNENKASRGVPCALEQMKECISFCNAALWKLKSPELMMRVE</sequence>
<proteinExistence type="predicted"/>
<dbReference type="EMBL" id="UYWX01000424">
    <property type="protein sequence ID" value="VDM18334.1"/>
    <property type="molecule type" value="Genomic_DNA"/>
</dbReference>
<keyword evidence="2" id="KW-1185">Reference proteome</keyword>
<gene>
    <name evidence="1" type="ORF">TTAC_LOCUS1645</name>
</gene>